<dbReference type="SUPFAM" id="SSF57424">
    <property type="entry name" value="LDL receptor-like module"/>
    <property type="match status" value="1"/>
</dbReference>
<proteinExistence type="predicted"/>
<organism evidence="3 4">
    <name type="scientific">Melipona bicolor</name>
    <dbReference type="NCBI Taxonomy" id="60889"/>
    <lineage>
        <taxon>Eukaryota</taxon>
        <taxon>Metazoa</taxon>
        <taxon>Ecdysozoa</taxon>
        <taxon>Arthropoda</taxon>
        <taxon>Hexapoda</taxon>
        <taxon>Insecta</taxon>
        <taxon>Pterygota</taxon>
        <taxon>Neoptera</taxon>
        <taxon>Endopterygota</taxon>
        <taxon>Hymenoptera</taxon>
        <taxon>Apocrita</taxon>
        <taxon>Aculeata</taxon>
        <taxon>Apoidea</taxon>
        <taxon>Anthophila</taxon>
        <taxon>Apidae</taxon>
        <taxon>Melipona</taxon>
    </lineage>
</organism>
<dbReference type="Proteomes" id="UP001177670">
    <property type="component" value="Unassembled WGS sequence"/>
</dbReference>
<gene>
    <name evidence="3" type="ORF">K0M31_015276</name>
</gene>
<dbReference type="InterPro" id="IPR023415">
    <property type="entry name" value="LDLR_class-A_CS"/>
</dbReference>
<name>A0AA40FFU2_9HYME</name>
<dbReference type="Gene3D" id="4.10.400.10">
    <property type="entry name" value="Low-density Lipoprotein Receptor"/>
    <property type="match status" value="1"/>
</dbReference>
<keyword evidence="1 2" id="KW-1015">Disulfide bond</keyword>
<dbReference type="SMART" id="SM00192">
    <property type="entry name" value="LDLa"/>
    <property type="match status" value="1"/>
</dbReference>
<keyword evidence="4" id="KW-1185">Reference proteome</keyword>
<evidence type="ECO:0000256" key="1">
    <source>
        <dbReference type="ARBA" id="ARBA00023157"/>
    </source>
</evidence>
<accession>A0AA40FFU2</accession>
<dbReference type="InterPro" id="IPR002172">
    <property type="entry name" value="LDrepeatLR_classA_rpt"/>
</dbReference>
<feature type="disulfide bond" evidence="2">
    <location>
        <begin position="38"/>
        <end position="56"/>
    </location>
</feature>
<evidence type="ECO:0000313" key="3">
    <source>
        <dbReference type="EMBL" id="KAK1118230.1"/>
    </source>
</evidence>
<dbReference type="CDD" id="cd00112">
    <property type="entry name" value="LDLa"/>
    <property type="match status" value="1"/>
</dbReference>
<dbReference type="PROSITE" id="PS01209">
    <property type="entry name" value="LDLRA_1"/>
    <property type="match status" value="1"/>
</dbReference>
<evidence type="ECO:0000313" key="4">
    <source>
        <dbReference type="Proteomes" id="UP001177670"/>
    </source>
</evidence>
<protein>
    <submittedName>
        <fullName evidence="3">Uncharacterized protein</fullName>
    </submittedName>
</protein>
<dbReference type="Pfam" id="PF00057">
    <property type="entry name" value="Ldl_recept_a"/>
    <property type="match status" value="1"/>
</dbReference>
<comment type="caution">
    <text evidence="3">The sequence shown here is derived from an EMBL/GenBank/DDBJ whole genome shotgun (WGS) entry which is preliminary data.</text>
</comment>
<feature type="disulfide bond" evidence="2">
    <location>
        <begin position="50"/>
        <end position="65"/>
    </location>
</feature>
<dbReference type="AlphaFoldDB" id="A0AA40FFU2"/>
<dbReference type="InterPro" id="IPR036055">
    <property type="entry name" value="LDL_receptor-like_sf"/>
</dbReference>
<reference evidence="3" key="1">
    <citation type="submission" date="2021-10" db="EMBL/GenBank/DDBJ databases">
        <title>Melipona bicolor Genome sequencing and assembly.</title>
        <authorList>
            <person name="Araujo N.S."/>
            <person name="Arias M.C."/>
        </authorList>
    </citation>
    <scope>NUCLEOTIDE SEQUENCE</scope>
    <source>
        <strain evidence="3">USP_2M_L1-L4_2017</strain>
        <tissue evidence="3">Whole body</tissue>
    </source>
</reference>
<dbReference type="PROSITE" id="PS50068">
    <property type="entry name" value="LDLRA_2"/>
    <property type="match status" value="1"/>
</dbReference>
<dbReference type="EMBL" id="JAHYIQ010000044">
    <property type="protein sequence ID" value="KAK1118230.1"/>
    <property type="molecule type" value="Genomic_DNA"/>
</dbReference>
<feature type="disulfide bond" evidence="2">
    <location>
        <begin position="31"/>
        <end position="43"/>
    </location>
</feature>
<evidence type="ECO:0000256" key="2">
    <source>
        <dbReference type="PROSITE-ProRule" id="PRU00124"/>
    </source>
</evidence>
<sequence length="87" mass="9178">MSTALKSPNDPIVEASLPLVVELLLVSQGVCTPAEWKCASGECIAEIERCDNVTHCADGSDEFGCGNYRSCAQGQKCPGHAWSSSFA</sequence>